<sequence length="685" mass="76199">MYEIWGKLSVTKKFTFIQVISSLIVFLPLIFFINYKMNETSQVQLENNLKQFSKVLEANYAVMVEQITQISDGTAELFKQYLINHHGQITKNTFSKGEILNIGTIQAADILANNTSMSDNNIIDEFNGDTGHLVSIFSLNEYKKFVRIAGAKYSDKSRHLGEVFGDENPAYQKLTAKIPRAYYFSQYIDGIDYLNAYKPILDKDKNVIGAYVVSHDLSEIYEILGEEMDALNIGEVGKIFLIDAQNDRFMFGYKGRPSDYEYFTNLKKGSFEYQKQDGYNYRAIVDYNPVLRVFIILEARENDFTAANNQISGYITLTTILLVLSLLIVSSASIKTMVMRRIDKLNKLLQGFFAYINHDSPIPPHPIKIRKMDDIGKITASINESIKKTQISLDADKATLTSAIKVAKLVESGDLSARITQTAQNPELAELAKMLNNMLADLQSKIGADLNELRRVFDSYRALCFNTSIQKPAGDIESTINVLGAQIRKMLKDSFSNAAKLDETSNILNNVVIELLEDSNEQAQSIKQTADALKIMNASVRQAATRTGDVVGQSAQIKSVIATIDEIADQTNLLSLNASIEAARAGVHGRGFAVVADEIRSLAERTSASLGDVEANINLLVASIEETSKSIGEQDKAISIINQAVTALEQSTSKTIQIAYKSRTISRDIVEISGRIKEDVSNKKF</sequence>
<evidence type="ECO:0000259" key="5">
    <source>
        <dbReference type="PROSITE" id="PS50111"/>
    </source>
</evidence>
<keyword evidence="8" id="KW-1185">Reference proteome</keyword>
<dbReference type="Gene3D" id="1.10.287.950">
    <property type="entry name" value="Methyl-accepting chemotaxis protein"/>
    <property type="match status" value="1"/>
</dbReference>
<dbReference type="PANTHER" id="PTHR32089">
    <property type="entry name" value="METHYL-ACCEPTING CHEMOTAXIS PROTEIN MCPB"/>
    <property type="match status" value="1"/>
</dbReference>
<feature type="domain" description="Methyl-accepting transducer" evidence="5">
    <location>
        <begin position="514"/>
        <end position="685"/>
    </location>
</feature>
<dbReference type="GO" id="GO:0007165">
    <property type="term" value="P:signal transduction"/>
    <property type="evidence" value="ECO:0007669"/>
    <property type="project" value="UniProtKB-KW"/>
</dbReference>
<accession>A0A7H9CIP2</accession>
<feature type="domain" description="HAMP" evidence="6">
    <location>
        <begin position="400"/>
        <end position="447"/>
    </location>
</feature>
<proteinExistence type="inferred from homology"/>
<dbReference type="Pfam" id="PF17201">
    <property type="entry name" value="Cache_3-Cache_2"/>
    <property type="match status" value="1"/>
</dbReference>
<evidence type="ECO:0000256" key="1">
    <source>
        <dbReference type="ARBA" id="ARBA00023224"/>
    </source>
</evidence>
<dbReference type="AlphaFoldDB" id="A0A7H9CIP2"/>
<dbReference type="PROSITE" id="PS50111">
    <property type="entry name" value="CHEMOTAXIS_TRANSDUC_2"/>
    <property type="match status" value="1"/>
</dbReference>
<dbReference type="CDD" id="cd06225">
    <property type="entry name" value="HAMP"/>
    <property type="match status" value="1"/>
</dbReference>
<evidence type="ECO:0000313" key="8">
    <source>
        <dbReference type="Proteomes" id="UP000509414"/>
    </source>
</evidence>
<dbReference type="InterPro" id="IPR003660">
    <property type="entry name" value="HAMP_dom"/>
</dbReference>
<gene>
    <name evidence="7" type="ORF">CINF_1026</name>
</gene>
<dbReference type="SUPFAM" id="SSF58104">
    <property type="entry name" value="Methyl-accepting chemotaxis protein (MCP) signaling domain"/>
    <property type="match status" value="1"/>
</dbReference>
<dbReference type="SMART" id="SM00283">
    <property type="entry name" value="MA"/>
    <property type="match status" value="1"/>
</dbReference>
<organism evidence="7 8">
    <name type="scientific">Candidatus Campylobacter infans</name>
    <dbReference type="NCBI Taxonomy" id="2561898"/>
    <lineage>
        <taxon>Bacteria</taxon>
        <taxon>Pseudomonadati</taxon>
        <taxon>Campylobacterota</taxon>
        <taxon>Epsilonproteobacteria</taxon>
        <taxon>Campylobacterales</taxon>
        <taxon>Campylobacteraceae</taxon>
        <taxon>Campylobacter</taxon>
    </lineage>
</organism>
<reference evidence="7 8" key="1">
    <citation type="submission" date="2020-02" db="EMBL/GenBank/DDBJ databases">
        <title>Complete genome sequence of the novel Campylobacter species Candidatus Campylobacter infans.</title>
        <authorList>
            <person name="Duim B."/>
            <person name="Zomer A."/>
            <person name="van der Graaf L."/>
            <person name="Wagenaar J."/>
        </authorList>
    </citation>
    <scope>NUCLEOTIDE SEQUENCE [LARGE SCALE GENOMIC DNA]</scope>
    <source>
        <strain evidence="7 8">19S00001</strain>
    </source>
</reference>
<feature type="transmembrane region" description="Helical" evidence="4">
    <location>
        <begin position="14"/>
        <end position="35"/>
    </location>
</feature>
<dbReference type="InterPro" id="IPR004089">
    <property type="entry name" value="MCPsignal_dom"/>
</dbReference>
<dbReference type="GO" id="GO:0016020">
    <property type="term" value="C:membrane"/>
    <property type="evidence" value="ECO:0007669"/>
    <property type="project" value="InterPro"/>
</dbReference>
<dbReference type="Pfam" id="PF00015">
    <property type="entry name" value="MCPsignal"/>
    <property type="match status" value="1"/>
</dbReference>
<comment type="similarity">
    <text evidence="2">Belongs to the methyl-accepting chemotaxis (MCP) protein family.</text>
</comment>
<name>A0A7H9CIP2_9BACT</name>
<evidence type="ECO:0000313" key="7">
    <source>
        <dbReference type="EMBL" id="QLI05531.1"/>
    </source>
</evidence>
<dbReference type="InterPro" id="IPR033462">
    <property type="entry name" value="Cache_3-Cache_2"/>
</dbReference>
<keyword evidence="4" id="KW-1133">Transmembrane helix</keyword>
<evidence type="ECO:0000256" key="4">
    <source>
        <dbReference type="SAM" id="Phobius"/>
    </source>
</evidence>
<dbReference type="PROSITE" id="PS50885">
    <property type="entry name" value="HAMP"/>
    <property type="match status" value="1"/>
</dbReference>
<dbReference type="EMBL" id="CP049075">
    <property type="protein sequence ID" value="QLI05531.1"/>
    <property type="molecule type" value="Genomic_DNA"/>
</dbReference>
<keyword evidence="4" id="KW-0472">Membrane</keyword>
<feature type="transmembrane region" description="Helical" evidence="4">
    <location>
        <begin position="311"/>
        <end position="334"/>
    </location>
</feature>
<keyword evidence="1 3" id="KW-0807">Transducer</keyword>
<dbReference type="PANTHER" id="PTHR32089:SF112">
    <property type="entry name" value="LYSOZYME-LIKE PROTEIN-RELATED"/>
    <property type="match status" value="1"/>
</dbReference>
<dbReference type="Proteomes" id="UP000509414">
    <property type="component" value="Chromosome"/>
</dbReference>
<evidence type="ECO:0000259" key="6">
    <source>
        <dbReference type="PROSITE" id="PS50885"/>
    </source>
</evidence>
<keyword evidence="4" id="KW-0812">Transmembrane</keyword>
<evidence type="ECO:0000256" key="3">
    <source>
        <dbReference type="PROSITE-ProRule" id="PRU00284"/>
    </source>
</evidence>
<dbReference type="KEGG" id="cinf:CINF_1026"/>
<evidence type="ECO:0000256" key="2">
    <source>
        <dbReference type="ARBA" id="ARBA00029447"/>
    </source>
</evidence>
<protein>
    <submittedName>
        <fullName evidence="7">Cache sensor-containing MCP-domain signal transduction protein</fullName>
    </submittedName>
</protein>